<gene>
    <name evidence="6" type="ORF">Lysil_0532</name>
</gene>
<evidence type="ECO:0000313" key="7">
    <source>
        <dbReference type="Proteomes" id="UP000236220"/>
    </source>
</evidence>
<accession>A0A2K1Q1I7</accession>
<feature type="transmembrane region" description="Helical" evidence="5">
    <location>
        <begin position="80"/>
        <end position="100"/>
    </location>
</feature>
<dbReference type="InterPro" id="IPR023352">
    <property type="entry name" value="MAPEG-like_dom_sf"/>
</dbReference>
<dbReference type="RefSeq" id="WP_103074030.1">
    <property type="nucleotide sequence ID" value="NZ_NPZB01000001.1"/>
</dbReference>
<dbReference type="EMBL" id="NPZB01000001">
    <property type="protein sequence ID" value="PNS08903.1"/>
    <property type="molecule type" value="Genomic_DNA"/>
</dbReference>
<dbReference type="AlphaFoldDB" id="A0A2K1Q1I7"/>
<dbReference type="Proteomes" id="UP000236220">
    <property type="component" value="Unassembled WGS sequence"/>
</dbReference>
<evidence type="ECO:0000256" key="5">
    <source>
        <dbReference type="SAM" id="Phobius"/>
    </source>
</evidence>
<dbReference type="PANTHER" id="PTHR35371">
    <property type="entry name" value="INNER MEMBRANE PROTEIN"/>
    <property type="match status" value="1"/>
</dbReference>
<reference evidence="6 7" key="1">
    <citation type="submission" date="2017-08" db="EMBL/GenBank/DDBJ databases">
        <title>Lysobacter sylvestris genome.</title>
        <authorList>
            <person name="Zhang D.-C."/>
            <person name="Albuquerque L."/>
            <person name="Franca L."/>
            <person name="Froufe H.J.C."/>
            <person name="Barroso C."/>
            <person name="Egas C."/>
            <person name="Da Costa M."/>
            <person name="Margesin R."/>
        </authorList>
    </citation>
    <scope>NUCLEOTIDE SEQUENCE [LARGE SCALE GENOMIC DNA]</scope>
    <source>
        <strain evidence="6 7">AM20-91</strain>
    </source>
</reference>
<dbReference type="SUPFAM" id="SSF161084">
    <property type="entry name" value="MAPEG domain-like"/>
    <property type="match status" value="1"/>
</dbReference>
<comment type="subcellular location">
    <subcellularLocation>
        <location evidence="1">Membrane</location>
    </subcellularLocation>
</comment>
<dbReference type="InterPro" id="IPR001129">
    <property type="entry name" value="Membr-assoc_MAPEG"/>
</dbReference>
<dbReference type="OrthoDB" id="513661at2"/>
<evidence type="ECO:0000313" key="6">
    <source>
        <dbReference type="EMBL" id="PNS08903.1"/>
    </source>
</evidence>
<protein>
    <recommendedName>
        <fullName evidence="8">MAPEG family</fullName>
    </recommendedName>
</protein>
<sequence>MTIPYLCILIAALLPYVWVTIAKAGGERYDNRDPRAWLARQDDARSHRANAAQLNGFETFPAFAAAVLMAQFANVDHGRITWLAIGFVVFRVLHGVFYVGNKHQFRSLSWFAGLFCVLGLMGMAIAHVG</sequence>
<dbReference type="GO" id="GO:0016020">
    <property type="term" value="C:membrane"/>
    <property type="evidence" value="ECO:0007669"/>
    <property type="project" value="UniProtKB-SubCell"/>
</dbReference>
<keyword evidence="3 5" id="KW-1133">Transmembrane helix</keyword>
<evidence type="ECO:0000256" key="1">
    <source>
        <dbReference type="ARBA" id="ARBA00004370"/>
    </source>
</evidence>
<name>A0A2K1Q1I7_9GAMM</name>
<keyword evidence="7" id="KW-1185">Reference proteome</keyword>
<feature type="transmembrane region" description="Helical" evidence="5">
    <location>
        <begin position="107"/>
        <end position="128"/>
    </location>
</feature>
<evidence type="ECO:0008006" key="8">
    <source>
        <dbReference type="Google" id="ProtNLM"/>
    </source>
</evidence>
<dbReference type="Pfam" id="PF01124">
    <property type="entry name" value="MAPEG"/>
    <property type="match status" value="1"/>
</dbReference>
<comment type="caution">
    <text evidence="6">The sequence shown here is derived from an EMBL/GenBank/DDBJ whole genome shotgun (WGS) entry which is preliminary data.</text>
</comment>
<organism evidence="6 7">
    <name type="scientific">Solilutibacter silvestris</name>
    <dbReference type="NCBI Taxonomy" id="1645665"/>
    <lineage>
        <taxon>Bacteria</taxon>
        <taxon>Pseudomonadati</taxon>
        <taxon>Pseudomonadota</taxon>
        <taxon>Gammaproteobacteria</taxon>
        <taxon>Lysobacterales</taxon>
        <taxon>Lysobacteraceae</taxon>
        <taxon>Solilutibacter</taxon>
    </lineage>
</organism>
<dbReference type="PANTHER" id="PTHR35371:SF1">
    <property type="entry name" value="BLR7753 PROTEIN"/>
    <property type="match status" value="1"/>
</dbReference>
<proteinExistence type="predicted"/>
<keyword evidence="2 5" id="KW-0812">Transmembrane</keyword>
<dbReference type="Gene3D" id="1.20.120.550">
    <property type="entry name" value="Membrane associated eicosanoid/glutathione metabolism-like domain"/>
    <property type="match status" value="1"/>
</dbReference>
<evidence type="ECO:0000256" key="3">
    <source>
        <dbReference type="ARBA" id="ARBA00022989"/>
    </source>
</evidence>
<keyword evidence="4 5" id="KW-0472">Membrane</keyword>
<evidence type="ECO:0000256" key="2">
    <source>
        <dbReference type="ARBA" id="ARBA00022692"/>
    </source>
</evidence>
<evidence type="ECO:0000256" key="4">
    <source>
        <dbReference type="ARBA" id="ARBA00023136"/>
    </source>
</evidence>